<evidence type="ECO:0000313" key="4">
    <source>
        <dbReference type="EnsemblMetazoa" id="GBRI012217-PA"/>
    </source>
</evidence>
<evidence type="ECO:0000256" key="2">
    <source>
        <dbReference type="SAM" id="Coils"/>
    </source>
</evidence>
<dbReference type="Pfam" id="PF13868">
    <property type="entry name" value="TPH"/>
    <property type="match status" value="1"/>
</dbReference>
<dbReference type="STRING" id="37001.A0A1A9WAG3"/>
<accession>A0A1A9WAG3</accession>
<reference evidence="5" key="1">
    <citation type="submission" date="2014-03" db="EMBL/GenBank/DDBJ databases">
        <authorList>
            <person name="Aksoy S."/>
            <person name="Warren W."/>
            <person name="Wilson R.K."/>
        </authorList>
    </citation>
    <scope>NUCLEOTIDE SEQUENCE [LARGE SCALE GENOMIC DNA]</scope>
    <source>
        <strain evidence="5">IAEA</strain>
    </source>
</reference>
<dbReference type="AlphaFoldDB" id="A0A1A9WAG3"/>
<name>A0A1A9WAG3_9MUSC</name>
<dbReference type="Proteomes" id="UP000091820">
    <property type="component" value="Unassembled WGS sequence"/>
</dbReference>
<protein>
    <recommendedName>
        <fullName evidence="3">Trichohyalin-plectin-homology domain-containing protein</fullName>
    </recommendedName>
</protein>
<feature type="domain" description="Trichohyalin-plectin-homology" evidence="3">
    <location>
        <begin position="97"/>
        <end position="444"/>
    </location>
</feature>
<sequence length="458" mass="55834">MKYLQRFRKGEETFMMHNALWSMTKEAHSAKEVRSPFFIRKIWAEDQLVKATYDQEALTKTESTKNIKKKNNLEICTELYNLKRENFLQECSRIRMKSHVEVRDFMSELRNAKLKQAADEQRVLKEKRREKEQQLRQSEIEERLQKSRERAESVIKEEYQQQLNKVNFRQELVAQMKQNEVKQVHKKEEIQKDHEEILKIVEECKRDEIEEEQRKQNERNECGRQIRKMIEDNVLVKAHERHKEIELGKQYLKHLGERETGRKKKYDTKKIKYVYLRAIGERIGQNVHKIEMEKVQRNEFLYNLHAEEMKVKEERKVQEGRKNDMLKALSFREGIERIMLEKTADQQKDKRIEEKEISEYKSTFAQCLKAQDEQNRKNMLKRLEYSDDLRRMIDLRQIQKAEIAYQNKLEHDHRMELERQRLDNVARERLMLLNVELKDIFKYLSNNVLTNEERKLFK</sequence>
<feature type="coiled-coil region" evidence="2">
    <location>
        <begin position="187"/>
        <end position="221"/>
    </location>
</feature>
<keyword evidence="1 2" id="KW-0175">Coiled coil</keyword>
<evidence type="ECO:0000259" key="3">
    <source>
        <dbReference type="Pfam" id="PF13868"/>
    </source>
</evidence>
<organism evidence="4 5">
    <name type="scientific">Glossina brevipalpis</name>
    <dbReference type="NCBI Taxonomy" id="37001"/>
    <lineage>
        <taxon>Eukaryota</taxon>
        <taxon>Metazoa</taxon>
        <taxon>Ecdysozoa</taxon>
        <taxon>Arthropoda</taxon>
        <taxon>Hexapoda</taxon>
        <taxon>Insecta</taxon>
        <taxon>Pterygota</taxon>
        <taxon>Neoptera</taxon>
        <taxon>Endopterygota</taxon>
        <taxon>Diptera</taxon>
        <taxon>Brachycera</taxon>
        <taxon>Muscomorpha</taxon>
        <taxon>Hippoboscoidea</taxon>
        <taxon>Glossinidae</taxon>
        <taxon>Glossina</taxon>
    </lineage>
</organism>
<dbReference type="EnsemblMetazoa" id="GBRI012217-RA">
    <property type="protein sequence ID" value="GBRI012217-PA"/>
    <property type="gene ID" value="GBRI012217"/>
</dbReference>
<evidence type="ECO:0000256" key="1">
    <source>
        <dbReference type="ARBA" id="ARBA00023054"/>
    </source>
</evidence>
<reference evidence="4" key="2">
    <citation type="submission" date="2020-05" db="UniProtKB">
        <authorList>
            <consortium name="EnsemblMetazoa"/>
        </authorList>
    </citation>
    <scope>IDENTIFICATION</scope>
    <source>
        <strain evidence="4">IAEA</strain>
    </source>
</reference>
<evidence type="ECO:0000313" key="5">
    <source>
        <dbReference type="Proteomes" id="UP000091820"/>
    </source>
</evidence>
<keyword evidence="5" id="KW-1185">Reference proteome</keyword>
<dbReference type="VEuPathDB" id="VectorBase:GBRI012217"/>
<proteinExistence type="predicted"/>
<feature type="coiled-coil region" evidence="2">
    <location>
        <begin position="114"/>
        <end position="161"/>
    </location>
</feature>
<dbReference type="InterPro" id="IPR043597">
    <property type="entry name" value="TPH_dom"/>
</dbReference>